<evidence type="ECO:0000313" key="4">
    <source>
        <dbReference type="EMBL" id="SVD58426.1"/>
    </source>
</evidence>
<evidence type="ECO:0000256" key="3">
    <source>
        <dbReference type="ARBA" id="ARBA00023027"/>
    </source>
</evidence>
<dbReference type="SUPFAM" id="SSF53659">
    <property type="entry name" value="Isocitrate/Isopropylmalate dehydrogenase-like"/>
    <property type="match status" value="1"/>
</dbReference>
<dbReference type="GO" id="GO:0008615">
    <property type="term" value="P:pyridoxine biosynthetic process"/>
    <property type="evidence" value="ECO:0007669"/>
    <property type="project" value="TreeGrafter"/>
</dbReference>
<dbReference type="Pfam" id="PF04166">
    <property type="entry name" value="PdxA"/>
    <property type="match status" value="1"/>
</dbReference>
<dbReference type="GO" id="GO:0046872">
    <property type="term" value="F:metal ion binding"/>
    <property type="evidence" value="ECO:0007669"/>
    <property type="project" value="UniProtKB-KW"/>
</dbReference>
<dbReference type="EMBL" id="UINC01160016">
    <property type="protein sequence ID" value="SVD58426.1"/>
    <property type="molecule type" value="Genomic_DNA"/>
</dbReference>
<dbReference type="AlphaFoldDB" id="A0A382WHN8"/>
<dbReference type="InterPro" id="IPR005255">
    <property type="entry name" value="PdxA_fam"/>
</dbReference>
<accession>A0A382WHN8</accession>
<dbReference type="GO" id="GO:0042823">
    <property type="term" value="P:pyridoxal phosphate biosynthetic process"/>
    <property type="evidence" value="ECO:0007669"/>
    <property type="project" value="TreeGrafter"/>
</dbReference>
<evidence type="ECO:0000256" key="1">
    <source>
        <dbReference type="ARBA" id="ARBA00022723"/>
    </source>
</evidence>
<dbReference type="Gene3D" id="3.40.718.10">
    <property type="entry name" value="Isopropylmalate Dehydrogenase"/>
    <property type="match status" value="1"/>
</dbReference>
<keyword evidence="1" id="KW-0479">Metal-binding</keyword>
<name>A0A382WHN8_9ZZZZ</name>
<evidence type="ECO:0000256" key="2">
    <source>
        <dbReference type="ARBA" id="ARBA00023002"/>
    </source>
</evidence>
<gene>
    <name evidence="4" type="ORF">METZ01_LOCUS411280</name>
</gene>
<reference evidence="4" key="1">
    <citation type="submission" date="2018-05" db="EMBL/GenBank/DDBJ databases">
        <authorList>
            <person name="Lanie J.A."/>
            <person name="Ng W.-L."/>
            <person name="Kazmierczak K.M."/>
            <person name="Andrzejewski T.M."/>
            <person name="Davidsen T.M."/>
            <person name="Wayne K.J."/>
            <person name="Tettelin H."/>
            <person name="Glass J.I."/>
            <person name="Rusch D."/>
            <person name="Podicherti R."/>
            <person name="Tsui H.-C.T."/>
            <person name="Winkler M.E."/>
        </authorList>
    </citation>
    <scope>NUCLEOTIDE SEQUENCE</scope>
</reference>
<proteinExistence type="predicted"/>
<evidence type="ECO:0008006" key="5">
    <source>
        <dbReference type="Google" id="ProtNLM"/>
    </source>
</evidence>
<keyword evidence="3" id="KW-0520">NAD</keyword>
<dbReference type="GO" id="GO:0050570">
    <property type="term" value="F:4-hydroxythreonine-4-phosphate dehydrogenase activity"/>
    <property type="evidence" value="ECO:0007669"/>
    <property type="project" value="TreeGrafter"/>
</dbReference>
<organism evidence="4">
    <name type="scientific">marine metagenome</name>
    <dbReference type="NCBI Taxonomy" id="408172"/>
    <lineage>
        <taxon>unclassified sequences</taxon>
        <taxon>metagenomes</taxon>
        <taxon>ecological metagenomes</taxon>
    </lineage>
</organism>
<feature type="non-terminal residue" evidence="4">
    <location>
        <position position="1"/>
    </location>
</feature>
<feature type="non-terminal residue" evidence="4">
    <location>
        <position position="277"/>
    </location>
</feature>
<dbReference type="GO" id="GO:0051287">
    <property type="term" value="F:NAD binding"/>
    <property type="evidence" value="ECO:0007669"/>
    <property type="project" value="InterPro"/>
</dbReference>
<sequence>GVLLAEKHLNKNTIIIGDPDLLSNSAKKLKKVIKLNLLENIHSKTINGKGVINLLPCKLQVKNRPGKLNSKNSPYVINTIRTAANLCLKGDVSAMVTGPISKSVLNDGGYSISGHTEFLAEICKRKSVMMLMNAKMKIALHTTHVPLKKVTKYITKPLLRETIIIINNELKAKFKINKPKILITGLNPHAGEDGLLGKEDEKIIMPLVRELKNKNIKIDGPVPADTAFLKKNIKAYDIILTMYHDQGLPVIKFYDFKKTVNVTLGLPITRVSVDHGT</sequence>
<keyword evidence="2" id="KW-0560">Oxidoreductase</keyword>
<dbReference type="PANTHER" id="PTHR30004:SF5">
    <property type="entry name" value="4-HYDROXYTHREONINE-4-PHOSPHATE DEHYDROGENASE"/>
    <property type="match status" value="1"/>
</dbReference>
<dbReference type="PANTHER" id="PTHR30004">
    <property type="entry name" value="4-HYDROXYTHREONINE-4-PHOSPHATE DEHYDROGENASE"/>
    <property type="match status" value="1"/>
</dbReference>
<dbReference type="NCBIfam" id="TIGR00557">
    <property type="entry name" value="pdxA"/>
    <property type="match status" value="1"/>
</dbReference>
<protein>
    <recommendedName>
        <fullName evidence="5">4-hydroxythreonine-4-phosphate dehydrogenase PdxA</fullName>
    </recommendedName>
</protein>